<name>A0A1J8QZM2_9AGAM</name>
<accession>A0A1J8QZM2</accession>
<dbReference type="OrthoDB" id="2653987at2759"/>
<feature type="transmembrane region" description="Helical" evidence="2">
    <location>
        <begin position="301"/>
        <end position="322"/>
    </location>
</feature>
<feature type="transmembrane region" description="Helical" evidence="2">
    <location>
        <begin position="107"/>
        <end position="128"/>
    </location>
</feature>
<feature type="transmembrane region" description="Helical" evidence="2">
    <location>
        <begin position="148"/>
        <end position="171"/>
    </location>
</feature>
<evidence type="ECO:0000256" key="2">
    <source>
        <dbReference type="SAM" id="Phobius"/>
    </source>
</evidence>
<reference evidence="3 4" key="1">
    <citation type="submission" date="2016-03" db="EMBL/GenBank/DDBJ databases">
        <title>Comparative genomics of the ectomycorrhizal sister species Rhizopogon vinicolor and Rhizopogon vesiculosus (Basidiomycota: Boletales) reveals a divergence of the mating type B locus.</title>
        <authorList>
            <person name="Mujic A.B."/>
            <person name="Kuo A."/>
            <person name="Tritt A."/>
            <person name="Lipzen A."/>
            <person name="Chen C."/>
            <person name="Johnson J."/>
            <person name="Sharma A."/>
            <person name="Barry K."/>
            <person name="Grigoriev I.V."/>
            <person name="Spatafora J.W."/>
        </authorList>
    </citation>
    <scope>NUCLEOTIDE SEQUENCE [LARGE SCALE GENOMIC DNA]</scope>
    <source>
        <strain evidence="3 4">AM-OR11-056</strain>
    </source>
</reference>
<evidence type="ECO:0008006" key="5">
    <source>
        <dbReference type="Google" id="ProtNLM"/>
    </source>
</evidence>
<keyword evidence="2" id="KW-0472">Membrane</keyword>
<protein>
    <recommendedName>
        <fullName evidence="5">Transmembrane protein</fullName>
    </recommendedName>
</protein>
<evidence type="ECO:0000313" key="3">
    <source>
        <dbReference type="EMBL" id="OJA18857.1"/>
    </source>
</evidence>
<feature type="region of interest" description="Disordered" evidence="1">
    <location>
        <begin position="1"/>
        <end position="23"/>
    </location>
</feature>
<proteinExistence type="predicted"/>
<organism evidence="3 4">
    <name type="scientific">Rhizopogon vesiculosus</name>
    <dbReference type="NCBI Taxonomy" id="180088"/>
    <lineage>
        <taxon>Eukaryota</taxon>
        <taxon>Fungi</taxon>
        <taxon>Dikarya</taxon>
        <taxon>Basidiomycota</taxon>
        <taxon>Agaricomycotina</taxon>
        <taxon>Agaricomycetes</taxon>
        <taxon>Agaricomycetidae</taxon>
        <taxon>Boletales</taxon>
        <taxon>Suillineae</taxon>
        <taxon>Rhizopogonaceae</taxon>
        <taxon>Rhizopogon</taxon>
    </lineage>
</organism>
<dbReference type="AlphaFoldDB" id="A0A1J8QZM2"/>
<gene>
    <name evidence="3" type="ORF">AZE42_05235</name>
</gene>
<sequence>MNGMTSQQVPREPARPNTIQMPVRSNIEPMRARTIQIPDRSNTAASNALGQLGLRHRHVAEEQDDLVAADFYTSLRRKRSQKEQDDEDEKARKRAMMNLVNSWQERLQLISLITTFFASIEAGMLVPLNTDPNEEDASPGLFKAANAGLLGALIMHVYAAVLSFMAAFLLIRYKLKEATKEEYFVEGSGREFAFVASPENGSLRRDPEIGGTPGLDAQVIELEDSPQTRTAEVRQRMSSVQEPPIFSKNPHLEQVGFWSPNISSHLLSRVHGLCITLAAIGFALAIMGIMLYTWALQTREVSIFATACLGAALLAMTGVLFIPDQWSWKQLNAYIHAKR</sequence>
<keyword evidence="2" id="KW-0812">Transmembrane</keyword>
<comment type="caution">
    <text evidence="3">The sequence shown here is derived from an EMBL/GenBank/DDBJ whole genome shotgun (WGS) entry which is preliminary data.</text>
</comment>
<evidence type="ECO:0000313" key="4">
    <source>
        <dbReference type="Proteomes" id="UP000183567"/>
    </source>
</evidence>
<evidence type="ECO:0000256" key="1">
    <source>
        <dbReference type="SAM" id="MobiDB-lite"/>
    </source>
</evidence>
<keyword evidence="4" id="KW-1185">Reference proteome</keyword>
<dbReference type="Proteomes" id="UP000183567">
    <property type="component" value="Unassembled WGS sequence"/>
</dbReference>
<feature type="transmembrane region" description="Helical" evidence="2">
    <location>
        <begin position="273"/>
        <end position="295"/>
    </location>
</feature>
<dbReference type="EMBL" id="LVVM01001304">
    <property type="protein sequence ID" value="OJA18857.1"/>
    <property type="molecule type" value="Genomic_DNA"/>
</dbReference>
<keyword evidence="2" id="KW-1133">Transmembrane helix</keyword>